<dbReference type="Gene3D" id="3.40.50.10470">
    <property type="entry name" value="Translation initiation factor eif-2b, domain 2"/>
    <property type="match status" value="1"/>
</dbReference>
<evidence type="ECO:0008006" key="4">
    <source>
        <dbReference type="Google" id="ProtNLM"/>
    </source>
</evidence>
<dbReference type="SUPFAM" id="SSF100950">
    <property type="entry name" value="NagB/RpiA/CoA transferase-like"/>
    <property type="match status" value="1"/>
</dbReference>
<evidence type="ECO:0000313" key="3">
    <source>
        <dbReference type="Proteomes" id="UP000800082"/>
    </source>
</evidence>
<name>A0A6A5RV43_9PLEO</name>
<reference evidence="2" key="1">
    <citation type="journal article" date="2020" name="Stud. Mycol.">
        <title>101 Dothideomycetes genomes: a test case for predicting lifestyles and emergence of pathogens.</title>
        <authorList>
            <person name="Haridas S."/>
            <person name="Albert R."/>
            <person name="Binder M."/>
            <person name="Bloem J."/>
            <person name="Labutti K."/>
            <person name="Salamov A."/>
            <person name="Andreopoulos B."/>
            <person name="Baker S."/>
            <person name="Barry K."/>
            <person name="Bills G."/>
            <person name="Bluhm B."/>
            <person name="Cannon C."/>
            <person name="Castanera R."/>
            <person name="Culley D."/>
            <person name="Daum C."/>
            <person name="Ezra D."/>
            <person name="Gonzalez J."/>
            <person name="Henrissat B."/>
            <person name="Kuo A."/>
            <person name="Liang C."/>
            <person name="Lipzen A."/>
            <person name="Lutzoni F."/>
            <person name="Magnuson J."/>
            <person name="Mondo S."/>
            <person name="Nolan M."/>
            <person name="Ohm R."/>
            <person name="Pangilinan J."/>
            <person name="Park H.-J."/>
            <person name="Ramirez L."/>
            <person name="Alfaro M."/>
            <person name="Sun H."/>
            <person name="Tritt A."/>
            <person name="Yoshinaga Y."/>
            <person name="Zwiers L.-H."/>
            <person name="Turgeon B."/>
            <person name="Goodwin S."/>
            <person name="Spatafora J."/>
            <person name="Crous P."/>
            <person name="Grigoriev I."/>
        </authorList>
    </citation>
    <scope>NUCLEOTIDE SEQUENCE</scope>
    <source>
        <strain evidence="2">CBS 183.55</strain>
    </source>
</reference>
<keyword evidence="3" id="KW-1185">Reference proteome</keyword>
<organism evidence="2 3">
    <name type="scientific">Didymella exigua CBS 183.55</name>
    <dbReference type="NCBI Taxonomy" id="1150837"/>
    <lineage>
        <taxon>Eukaryota</taxon>
        <taxon>Fungi</taxon>
        <taxon>Dikarya</taxon>
        <taxon>Ascomycota</taxon>
        <taxon>Pezizomycotina</taxon>
        <taxon>Dothideomycetes</taxon>
        <taxon>Pleosporomycetidae</taxon>
        <taxon>Pleosporales</taxon>
        <taxon>Pleosporineae</taxon>
        <taxon>Didymellaceae</taxon>
        <taxon>Didymella</taxon>
    </lineage>
</organism>
<feature type="compositionally biased region" description="Low complexity" evidence="1">
    <location>
        <begin position="38"/>
        <end position="55"/>
    </location>
</feature>
<dbReference type="GeneID" id="54347176"/>
<sequence length="471" mass="51024">MLELAIAEAYRPRPRPQQPPAAPPRLATFATNPNARASVSSLRSQSPSLPSRRPSVVSHAFSLRSWVPRRTRLGSISSGRTVTPHDATRADSIFSQATVKPTSRAIQDVERCAQDSPVPRQPIVTPAPHALSSSEVYEQELPPLPPPVPLPPQEELEHFDTALQECLEALQPPSSCLNRDLAGTALEHLSHIADLASCIATSWPEFFTMLLHAVKLMASVLPTHEVGARNVLVRSLAGVVKRWNEKRRRGTAEIPMVIGEVFDNLVQARKMENERLGEKFGRWLCGAWGNVKRTEGKMLRILTLSVSTAVLAALKYALTADQDLEIHLSVLTSLDKGLPLPPAYPRLRVTTYPSTTIGTASQGVDVLLLEPDSIGHDGDVQCQNGALGTAVCVRALSPTARVVVLSGADNVASSAIKGRAATEAIGGIEETPELVSAEFVDVYATDVGFLKAEDFDRMAVEVAELDQRILR</sequence>
<dbReference type="EMBL" id="ML978961">
    <property type="protein sequence ID" value="KAF1931373.1"/>
    <property type="molecule type" value="Genomic_DNA"/>
</dbReference>
<dbReference type="InterPro" id="IPR042529">
    <property type="entry name" value="IF_2B-like_C"/>
</dbReference>
<evidence type="ECO:0000256" key="1">
    <source>
        <dbReference type="SAM" id="MobiDB-lite"/>
    </source>
</evidence>
<evidence type="ECO:0000313" key="2">
    <source>
        <dbReference type="EMBL" id="KAF1931373.1"/>
    </source>
</evidence>
<dbReference type="OrthoDB" id="206213at2759"/>
<dbReference type="AlphaFoldDB" id="A0A6A5RV43"/>
<protein>
    <recommendedName>
        <fullName evidence="4">Nagb/rpia/CoA transferase-like protein</fullName>
    </recommendedName>
</protein>
<gene>
    <name evidence="2" type="ORF">M421DRAFT_346054</name>
</gene>
<dbReference type="InterPro" id="IPR037171">
    <property type="entry name" value="NagB/RpiA_transferase-like"/>
</dbReference>
<proteinExistence type="predicted"/>
<feature type="region of interest" description="Disordered" evidence="1">
    <location>
        <begin position="1"/>
        <end position="55"/>
    </location>
</feature>
<accession>A0A6A5RV43</accession>
<dbReference type="Proteomes" id="UP000800082">
    <property type="component" value="Unassembled WGS sequence"/>
</dbReference>
<dbReference type="RefSeq" id="XP_033451621.1">
    <property type="nucleotide sequence ID" value="XM_033589529.1"/>
</dbReference>